<dbReference type="PANTHER" id="PTHR43706">
    <property type="entry name" value="NADH DEHYDROGENASE"/>
    <property type="match status" value="1"/>
</dbReference>
<evidence type="ECO:0000256" key="7">
    <source>
        <dbReference type="ARBA" id="ARBA00047599"/>
    </source>
</evidence>
<dbReference type="SUPFAM" id="SSF51905">
    <property type="entry name" value="FAD/NAD(P)-binding domain"/>
    <property type="match status" value="1"/>
</dbReference>
<evidence type="ECO:0000313" key="10">
    <source>
        <dbReference type="EMBL" id="AUR52457.1"/>
    </source>
</evidence>
<dbReference type="Proteomes" id="UP000236655">
    <property type="component" value="Chromosome"/>
</dbReference>
<keyword evidence="3" id="KW-0285">Flavoprotein</keyword>
<evidence type="ECO:0000256" key="6">
    <source>
        <dbReference type="ARBA" id="ARBA00023027"/>
    </source>
</evidence>
<name>A0A2I7N7L8_9NEIS</name>
<keyword evidence="5" id="KW-0560">Oxidoreductase</keyword>
<dbReference type="OrthoDB" id="9781621at2"/>
<dbReference type="EMBL" id="CP024847">
    <property type="protein sequence ID" value="AUR52457.1"/>
    <property type="molecule type" value="Genomic_DNA"/>
</dbReference>
<dbReference type="EC" id="1.6.5.9" evidence="2"/>
<comment type="similarity">
    <text evidence="1">Belongs to the NADH dehydrogenase family.</text>
</comment>
<evidence type="ECO:0000313" key="11">
    <source>
        <dbReference type="Proteomes" id="UP000236655"/>
    </source>
</evidence>
<keyword evidence="8" id="KW-1133">Transmembrane helix</keyword>
<keyword evidence="8" id="KW-0472">Membrane</keyword>
<keyword evidence="8" id="KW-0812">Transmembrane</keyword>
<dbReference type="KEGG" id="nba:CUN60_09160"/>
<dbReference type="AlphaFoldDB" id="A0A2I7N7L8"/>
<dbReference type="PRINTS" id="PR00411">
    <property type="entry name" value="PNDRDTASEI"/>
</dbReference>
<evidence type="ECO:0000256" key="1">
    <source>
        <dbReference type="ARBA" id="ARBA00005272"/>
    </source>
</evidence>
<evidence type="ECO:0000256" key="4">
    <source>
        <dbReference type="ARBA" id="ARBA00022827"/>
    </source>
</evidence>
<evidence type="ECO:0000259" key="9">
    <source>
        <dbReference type="Pfam" id="PF07992"/>
    </source>
</evidence>
<gene>
    <name evidence="10" type="ORF">CUN60_09160</name>
</gene>
<feature type="domain" description="FAD/NAD(P)-binding" evidence="9">
    <location>
        <begin position="5"/>
        <end position="329"/>
    </location>
</feature>
<evidence type="ECO:0000256" key="2">
    <source>
        <dbReference type="ARBA" id="ARBA00012637"/>
    </source>
</evidence>
<keyword evidence="6" id="KW-0520">NAD</keyword>
<dbReference type="PANTHER" id="PTHR43706:SF47">
    <property type="entry name" value="EXTERNAL NADH-UBIQUINONE OXIDOREDUCTASE 1, MITOCHONDRIAL-RELATED"/>
    <property type="match status" value="1"/>
</dbReference>
<comment type="catalytic activity">
    <reaction evidence="7">
        <text>a quinone + NADH + H(+) = a quinol + NAD(+)</text>
        <dbReference type="Rhea" id="RHEA:46160"/>
        <dbReference type="ChEBI" id="CHEBI:15378"/>
        <dbReference type="ChEBI" id="CHEBI:24646"/>
        <dbReference type="ChEBI" id="CHEBI:57540"/>
        <dbReference type="ChEBI" id="CHEBI:57945"/>
        <dbReference type="ChEBI" id="CHEBI:132124"/>
        <dbReference type="EC" id="1.6.5.9"/>
    </reaction>
</comment>
<accession>A0A2I7N7L8</accession>
<dbReference type="GO" id="GO:0050136">
    <property type="term" value="F:NADH dehydrogenase (quinone) (non-electrogenic) activity"/>
    <property type="evidence" value="ECO:0007669"/>
    <property type="project" value="UniProtKB-EC"/>
</dbReference>
<proteinExistence type="inferred from homology"/>
<reference evidence="11" key="1">
    <citation type="submission" date="2017-11" db="EMBL/GenBank/DDBJ databases">
        <authorList>
            <person name="Chan K.G."/>
            <person name="Lee L.S."/>
        </authorList>
    </citation>
    <scope>NUCLEOTIDE SEQUENCE [LARGE SCALE GENOMIC DNA]</scope>
    <source>
        <strain evidence="11">DSM 100970</strain>
    </source>
</reference>
<organism evidence="10 11">
    <name type="scientific">Aquella oligotrophica</name>
    <dbReference type="NCBI Taxonomy" id="2067065"/>
    <lineage>
        <taxon>Bacteria</taxon>
        <taxon>Pseudomonadati</taxon>
        <taxon>Pseudomonadota</taxon>
        <taxon>Betaproteobacteria</taxon>
        <taxon>Neisseriales</taxon>
        <taxon>Neisseriaceae</taxon>
        <taxon>Aquella</taxon>
    </lineage>
</organism>
<dbReference type="InterPro" id="IPR045024">
    <property type="entry name" value="NDH-2"/>
</dbReference>
<sequence length="441" mass="49097">MTKPKVVIVGGGFAGLAAAWELKDSSYQVTLLDKRNFNLFQPLLYQVATASLTEADITFPLRSALTKDKNVSVYRTKVHDFDIKNQLVITDEGDFEYDKLIVCSGVTHNYFGNTQWAEHAPGLKTIEDALEIRNRIFMAFEKAELEKDSEKRKALLRFVVVGSGPTGVELAGSLGELAHNTLRKDFRNFVPSDVEIILVEGSDRALPAYSSKLSQKAVDQLHKLGVTVVTNNRVTDIQSEYIRLKSEGGETTLFTQTVLWAAGMKTTPLAGLLANKTDAQQDTQGRIEVNPDLSIPGYSNIFVLGDISHLKDKNGKPLPGIAPVAMQEGYYIGKLLKKEANGESGESFKYLDKGNMAVIGKNAAVAQLGKLEFSGYIAWILWVVVHIWYLIGYDNKLMIMLRWAWTYWTSKRGSRLIVHDNEIEENSSKAFLQRNVAKPDS</sequence>
<evidence type="ECO:0000256" key="8">
    <source>
        <dbReference type="SAM" id="Phobius"/>
    </source>
</evidence>
<keyword evidence="4" id="KW-0274">FAD</keyword>
<evidence type="ECO:0000256" key="3">
    <source>
        <dbReference type="ARBA" id="ARBA00022630"/>
    </source>
</evidence>
<dbReference type="InterPro" id="IPR036188">
    <property type="entry name" value="FAD/NAD-bd_sf"/>
</dbReference>
<evidence type="ECO:0000256" key="5">
    <source>
        <dbReference type="ARBA" id="ARBA00023002"/>
    </source>
</evidence>
<dbReference type="RefSeq" id="WP_102951750.1">
    <property type="nucleotide sequence ID" value="NZ_CP024847.1"/>
</dbReference>
<dbReference type="Pfam" id="PF07992">
    <property type="entry name" value="Pyr_redox_2"/>
    <property type="match status" value="1"/>
</dbReference>
<dbReference type="InterPro" id="IPR023753">
    <property type="entry name" value="FAD/NAD-binding_dom"/>
</dbReference>
<dbReference type="Gene3D" id="3.50.50.100">
    <property type="match status" value="1"/>
</dbReference>
<keyword evidence="11" id="KW-1185">Reference proteome</keyword>
<dbReference type="PRINTS" id="PR00368">
    <property type="entry name" value="FADPNR"/>
</dbReference>
<protein>
    <recommendedName>
        <fullName evidence="2">NADH:ubiquinone reductase (non-electrogenic)</fullName>
        <ecNumber evidence="2">1.6.5.9</ecNumber>
    </recommendedName>
</protein>
<feature type="transmembrane region" description="Helical" evidence="8">
    <location>
        <begin position="373"/>
        <end position="392"/>
    </location>
</feature>